<proteinExistence type="predicted"/>
<evidence type="ECO:0000256" key="2">
    <source>
        <dbReference type="ARBA" id="ARBA00004609"/>
    </source>
</evidence>
<evidence type="ECO:0000256" key="4">
    <source>
        <dbReference type="ARBA" id="ARBA00022622"/>
    </source>
</evidence>
<evidence type="ECO:0000313" key="12">
    <source>
        <dbReference type="EMBL" id="AGH60206.1"/>
    </source>
</evidence>
<feature type="chain" id="PRO_5004058144" evidence="10">
    <location>
        <begin position="17"/>
        <end position="444"/>
    </location>
</feature>
<keyword evidence="6" id="KW-0472">Membrane</keyword>
<reference evidence="12" key="1">
    <citation type="submission" date="2013-02" db="EMBL/GenBank/DDBJ databases">
        <authorList>
            <person name="Cross G.A.M."/>
            <person name="Kim H.-S."/>
            <person name="Wickstead B."/>
        </authorList>
    </citation>
    <scope>NUCLEOTIDE SEQUENCE</scope>
    <source>
        <strain evidence="12">Lister 427</strain>
    </source>
</reference>
<dbReference type="GO" id="GO:0005886">
    <property type="term" value="C:plasma membrane"/>
    <property type="evidence" value="ECO:0007669"/>
    <property type="project" value="UniProtKB-SubCell"/>
</dbReference>
<comment type="function">
    <text evidence="1">VSG forms a coat on the surface of the parasite. The trypanosome evades the immune response of the host by expressing a series of antigenically distinct VSGs from an estimated 1000 VSG genes.</text>
</comment>
<protein>
    <submittedName>
        <fullName evidence="12">Variant surface glycoprotein 1272</fullName>
    </submittedName>
</protein>
<evidence type="ECO:0000256" key="9">
    <source>
        <dbReference type="SAM" id="MobiDB-lite"/>
    </source>
</evidence>
<evidence type="ECO:0000256" key="8">
    <source>
        <dbReference type="ARBA" id="ARBA00023288"/>
    </source>
</evidence>
<accession>M4SY34</accession>
<keyword evidence="7" id="KW-0325">Glycoprotein</keyword>
<evidence type="ECO:0000256" key="10">
    <source>
        <dbReference type="SAM" id="SignalP"/>
    </source>
</evidence>
<keyword evidence="5 10" id="KW-0732">Signal</keyword>
<evidence type="ECO:0000256" key="3">
    <source>
        <dbReference type="ARBA" id="ARBA00022475"/>
    </source>
</evidence>
<dbReference type="InterPro" id="IPR027446">
    <property type="entry name" value="VSG_C_dom_sf"/>
</dbReference>
<keyword evidence="8" id="KW-0449">Lipoprotein</keyword>
<dbReference type="VEuPathDB" id="TriTrypDB:Tb427_000613900"/>
<evidence type="ECO:0000256" key="5">
    <source>
        <dbReference type="ARBA" id="ARBA00022729"/>
    </source>
</evidence>
<reference evidence="12" key="2">
    <citation type="journal article" date="2014" name="Mol. Biochem. Parasitol.">
        <title>Capturing the variant surface glycoprotein repertoire (the VSGnome) of Trypanosoma brucei Lister 427.</title>
        <authorList>
            <person name="Cross G.A."/>
            <person name="Kim H.S."/>
            <person name="Wickstead B."/>
        </authorList>
    </citation>
    <scope>NUCLEOTIDE SEQUENCE</scope>
    <source>
        <strain evidence="12">Lister 427</strain>
    </source>
</reference>
<dbReference type="SUPFAM" id="SSF118251">
    <property type="entry name" value="Variant surface glycoprotein MITAT 1.2, VSG 221, C-terminal domain"/>
    <property type="match status" value="1"/>
</dbReference>
<dbReference type="GO" id="GO:0098552">
    <property type="term" value="C:side of membrane"/>
    <property type="evidence" value="ECO:0007669"/>
    <property type="project" value="UniProtKB-KW"/>
</dbReference>
<evidence type="ECO:0000256" key="7">
    <source>
        <dbReference type="ARBA" id="ARBA00023180"/>
    </source>
</evidence>
<evidence type="ECO:0000256" key="1">
    <source>
        <dbReference type="ARBA" id="ARBA00002523"/>
    </source>
</evidence>
<organism evidence="12">
    <name type="scientific">Trypanosoma brucei</name>
    <dbReference type="NCBI Taxonomy" id="5691"/>
    <lineage>
        <taxon>Eukaryota</taxon>
        <taxon>Discoba</taxon>
        <taxon>Euglenozoa</taxon>
        <taxon>Kinetoplastea</taxon>
        <taxon>Metakinetoplastina</taxon>
        <taxon>Trypanosomatida</taxon>
        <taxon>Trypanosomatidae</taxon>
        <taxon>Trypanosoma</taxon>
    </lineage>
</organism>
<dbReference type="EMBL" id="KC612775">
    <property type="protein sequence ID" value="AGH60206.1"/>
    <property type="molecule type" value="Genomic_DNA"/>
</dbReference>
<evidence type="ECO:0000256" key="6">
    <source>
        <dbReference type="ARBA" id="ARBA00023136"/>
    </source>
</evidence>
<comment type="subcellular location">
    <subcellularLocation>
        <location evidence="2">Cell membrane</location>
        <topology evidence="2">Lipid-anchor</topology>
        <topology evidence="2">GPI-anchor</topology>
    </subcellularLocation>
</comment>
<feature type="signal peptide" evidence="10">
    <location>
        <begin position="1"/>
        <end position="16"/>
    </location>
</feature>
<feature type="domain" description="Trypanosome variant surface glycoprotein B-type N-terminal" evidence="11">
    <location>
        <begin position="81"/>
        <end position="346"/>
    </location>
</feature>
<dbReference type="InterPro" id="IPR025932">
    <property type="entry name" value="Trypano_VSG_B_N_dom"/>
</dbReference>
<feature type="compositionally biased region" description="Basic and acidic residues" evidence="9">
    <location>
        <begin position="407"/>
        <end position="416"/>
    </location>
</feature>
<dbReference type="Pfam" id="PF13206">
    <property type="entry name" value="VSG_B"/>
    <property type="match status" value="1"/>
</dbReference>
<name>M4SY34_9TRYP</name>
<sequence>MLLILTTLVLILFSGARPNDELANLPDFRVICRIVQHAAAGFENPAATVVPDPEQLAALASKLAILNDNNETRFKDEKTRTAHGITGKEQRFNAKPGTGHLRAKLLQLENLTKQLAAEAASNKTEIEKATEDANNLLAEAVYGEGATFKDSKDPERAITNERKDKLFGTQPDQTKNCGTTGAGKSQNANVGITLANDIYCLCLIGATTTKICDVTTPAAAIGTQLSTPASSSRDRFAALIKTCGPKPRHTTTSDLTALIEKFHTRLGSHFTTDATNDEIKFVLGRAAAPATGCDATNKQSCVNYKAYLGADPPQELRWVQKLQLAIQKIKTTEAPRAKLNDALNRLAALTETAKLTYGEGLTSAVQEPVLKVTGESNGQSKAEHVEAEEECNKKEKESECTANPKCAWDEKSADPTKRYTLSKVSKKSTQTGEGISREIIYNWL</sequence>
<keyword evidence="4" id="KW-0336">GPI-anchor</keyword>
<evidence type="ECO:0000259" key="11">
    <source>
        <dbReference type="Pfam" id="PF13206"/>
    </source>
</evidence>
<dbReference type="AlphaFoldDB" id="M4SY34"/>
<feature type="compositionally biased region" description="Basic and acidic residues" evidence="9">
    <location>
        <begin position="381"/>
        <end position="399"/>
    </location>
</feature>
<keyword evidence="3" id="KW-1003">Cell membrane</keyword>
<feature type="region of interest" description="Disordered" evidence="9">
    <location>
        <begin position="375"/>
        <end position="416"/>
    </location>
</feature>